<comment type="caution">
    <text evidence="1">The sequence shown here is derived from an EMBL/GenBank/DDBJ whole genome shotgun (WGS) entry which is preliminary data.</text>
</comment>
<gene>
    <name evidence="1" type="ORF">LWC34_45020</name>
</gene>
<evidence type="ECO:0000313" key="2">
    <source>
        <dbReference type="Proteomes" id="UP001521150"/>
    </source>
</evidence>
<dbReference type="RefSeq" id="WP_233731415.1">
    <property type="nucleotide sequence ID" value="NZ_JAJVCN010000004.1"/>
</dbReference>
<accession>A0ABS8ZQB0</accession>
<dbReference type="EMBL" id="JAJVCN010000004">
    <property type="protein sequence ID" value="MCE7009921.1"/>
    <property type="molecule type" value="Genomic_DNA"/>
</dbReference>
<name>A0ABS8ZQB0_9PSEU</name>
<reference evidence="1 2" key="1">
    <citation type="submission" date="2021-12" db="EMBL/GenBank/DDBJ databases">
        <title>Genome sequence of Kibdelosporangium philippinense ATCC 49844.</title>
        <authorList>
            <person name="Fedorov E.A."/>
            <person name="Omeragic M."/>
            <person name="Shalygina K.F."/>
            <person name="Maclea K.S."/>
        </authorList>
    </citation>
    <scope>NUCLEOTIDE SEQUENCE [LARGE SCALE GENOMIC DNA]</scope>
    <source>
        <strain evidence="1 2">ATCC 49844</strain>
    </source>
</reference>
<protein>
    <submittedName>
        <fullName evidence="1">Uncharacterized protein</fullName>
    </submittedName>
</protein>
<proteinExistence type="predicted"/>
<keyword evidence="2" id="KW-1185">Reference proteome</keyword>
<evidence type="ECO:0000313" key="1">
    <source>
        <dbReference type="EMBL" id="MCE7009921.1"/>
    </source>
</evidence>
<dbReference type="Proteomes" id="UP001521150">
    <property type="component" value="Unassembled WGS sequence"/>
</dbReference>
<organism evidence="1 2">
    <name type="scientific">Kibdelosporangium philippinense</name>
    <dbReference type="NCBI Taxonomy" id="211113"/>
    <lineage>
        <taxon>Bacteria</taxon>
        <taxon>Bacillati</taxon>
        <taxon>Actinomycetota</taxon>
        <taxon>Actinomycetes</taxon>
        <taxon>Pseudonocardiales</taxon>
        <taxon>Pseudonocardiaceae</taxon>
        <taxon>Kibdelosporangium</taxon>
    </lineage>
</organism>
<sequence length="113" mass="12551">MTWVFGLRPWHRPKVGELVTCDQPNAVATARSILNEAGWADLAAQLLPRPPGARGASFNPNSCPSCHKQAVWHDLDGVTIRALHEGWVILARARIPIPQWRALLAERHGVYAF</sequence>